<reference evidence="2" key="1">
    <citation type="journal article" date="2021" name="Sci. Adv.">
        <title>The American lobster genome reveals insights on longevity, neural, and immune adaptations.</title>
        <authorList>
            <person name="Polinski J.M."/>
            <person name="Zimin A.V."/>
            <person name="Clark K.F."/>
            <person name="Kohn A.B."/>
            <person name="Sadowski N."/>
            <person name="Timp W."/>
            <person name="Ptitsyn A."/>
            <person name="Khanna P."/>
            <person name="Romanova D.Y."/>
            <person name="Williams P."/>
            <person name="Greenwood S.J."/>
            <person name="Moroz L.L."/>
            <person name="Walt D.R."/>
            <person name="Bodnar A.G."/>
        </authorList>
    </citation>
    <scope>NUCLEOTIDE SEQUENCE</scope>
    <source>
        <strain evidence="2">GMGI-L3</strain>
    </source>
</reference>
<protein>
    <submittedName>
        <fullName evidence="2">CENPB DNA-binding domain containing protein 1-like 11</fullName>
    </submittedName>
</protein>
<sequence length="274" mass="29938">MGGMVGDKVRVVGGEGEVVGEEGEVGEEGGVVGCVLCDLTMLKRPATKTPSNIAKRSRVAATLDVKLDIVERHEHGEGKSVIGRVHGLAPSMVQSIVKSADNIKEMAGSATPLMATKVTRFCDAEMESMERMLSTWINDQTQRLKTPLSQRMIQQKAVETNSFQCKLTAIMRVRWLTTLAVRRRPVAMGLYWFGASVSTGSGLRSPQVRGFGLHRFGASEICKHDRTQLMPSQSILAAASQLLRHSFNTKKSFRRVGYTNITQSQSPVVTGHLP</sequence>
<dbReference type="EMBL" id="JAHLQT010010116">
    <property type="protein sequence ID" value="KAG7173208.1"/>
    <property type="molecule type" value="Genomic_DNA"/>
</dbReference>
<keyword evidence="3" id="KW-1185">Reference proteome</keyword>
<dbReference type="GO" id="GO:0003677">
    <property type="term" value="F:DNA binding"/>
    <property type="evidence" value="ECO:0007669"/>
    <property type="project" value="UniProtKB-KW"/>
</dbReference>
<evidence type="ECO:0000313" key="3">
    <source>
        <dbReference type="Proteomes" id="UP000747542"/>
    </source>
</evidence>
<evidence type="ECO:0000256" key="1">
    <source>
        <dbReference type="ARBA" id="ARBA00004123"/>
    </source>
</evidence>
<name>A0A8J5TJC7_HOMAM</name>
<evidence type="ECO:0000313" key="2">
    <source>
        <dbReference type="EMBL" id="KAG7173208.1"/>
    </source>
</evidence>
<proteinExistence type="predicted"/>
<gene>
    <name evidence="2" type="ORF">Hamer_G014524</name>
</gene>
<dbReference type="GO" id="GO:0005634">
    <property type="term" value="C:nucleus"/>
    <property type="evidence" value="ECO:0007669"/>
    <property type="project" value="UniProtKB-SubCell"/>
</dbReference>
<dbReference type="SUPFAM" id="SSF46689">
    <property type="entry name" value="Homeodomain-like"/>
    <property type="match status" value="1"/>
</dbReference>
<comment type="subcellular location">
    <subcellularLocation>
        <location evidence="1">Nucleus</location>
    </subcellularLocation>
</comment>
<dbReference type="InterPro" id="IPR009057">
    <property type="entry name" value="Homeodomain-like_sf"/>
</dbReference>
<accession>A0A8J5TJC7</accession>
<keyword evidence="2" id="KW-0238">DNA-binding</keyword>
<dbReference type="AlphaFoldDB" id="A0A8J5TJC7"/>
<dbReference type="Proteomes" id="UP000747542">
    <property type="component" value="Unassembled WGS sequence"/>
</dbReference>
<comment type="caution">
    <text evidence="2">The sequence shown here is derived from an EMBL/GenBank/DDBJ whole genome shotgun (WGS) entry which is preliminary data.</text>
</comment>
<organism evidence="2 3">
    <name type="scientific">Homarus americanus</name>
    <name type="common">American lobster</name>
    <dbReference type="NCBI Taxonomy" id="6706"/>
    <lineage>
        <taxon>Eukaryota</taxon>
        <taxon>Metazoa</taxon>
        <taxon>Ecdysozoa</taxon>
        <taxon>Arthropoda</taxon>
        <taxon>Crustacea</taxon>
        <taxon>Multicrustacea</taxon>
        <taxon>Malacostraca</taxon>
        <taxon>Eumalacostraca</taxon>
        <taxon>Eucarida</taxon>
        <taxon>Decapoda</taxon>
        <taxon>Pleocyemata</taxon>
        <taxon>Astacidea</taxon>
        <taxon>Nephropoidea</taxon>
        <taxon>Nephropidae</taxon>
        <taxon>Homarus</taxon>
    </lineage>
</organism>